<evidence type="ECO:0000313" key="4">
    <source>
        <dbReference type="Proteomes" id="UP000234239"/>
    </source>
</evidence>
<dbReference type="AlphaFoldDB" id="A0A109RD62"/>
<keyword evidence="3" id="KW-1185">Reference proteome</keyword>
<dbReference type="RefSeq" id="WP_067973791.1">
    <property type="nucleotide sequence ID" value="NZ_CAJHKM010000001.1"/>
</dbReference>
<reference evidence="1 3" key="1">
    <citation type="journal article" date="2016" name="Genome Announc.">
        <title>Complete Genome Sequences of Aerococcus christensenii CCUG 28831T, Aerococcus sanguinicola CCUG 43001T, Aerococcus urinae CCUG 36881T, Aerococcus urinaeequi CCUG 28094T, Aerococcus urinaehominis CCUG 42038 BT, and Aerococcus viridans CCUG 4311T.</title>
        <authorList>
            <person name="Carkaci D."/>
            <person name="Dargis R."/>
            <person name="Nielsen X.C."/>
            <person name="Skovgaard O."/>
            <person name="Fuursted K."/>
            <person name="Christensen J.J."/>
        </authorList>
    </citation>
    <scope>NUCLEOTIDE SEQUENCE [LARGE SCALE GENOMIC DNA]</scope>
    <source>
        <strain evidence="1 3">CCUG43001</strain>
    </source>
</reference>
<dbReference type="EMBL" id="PKGY01000002">
    <property type="protein sequence ID" value="PKZ22137.1"/>
    <property type="molecule type" value="Genomic_DNA"/>
</dbReference>
<dbReference type="KEGG" id="asan:AWM72_04380"/>
<name>A0A109RD62_9LACT</name>
<evidence type="ECO:0000313" key="3">
    <source>
        <dbReference type="Proteomes" id="UP000069912"/>
    </source>
</evidence>
<evidence type="ECO:0000313" key="1">
    <source>
        <dbReference type="EMBL" id="AMB94046.1"/>
    </source>
</evidence>
<sequence>MGFKFDITQLKGFGDRFDLAQKKKKTKEPVDASKLDQLFSNSFLQAHSDLVSKGDLLAQVGRDSLEAMEDMPSQQLDPIIAAHSPYDSYEAFKLAAIRYQQE</sequence>
<reference evidence="2 4" key="3">
    <citation type="submission" date="2017-12" db="EMBL/GenBank/DDBJ databases">
        <title>Phylogenetic diversity of female urinary microbiome.</title>
        <authorList>
            <person name="Thomas-White K."/>
            <person name="Wolfe A.J."/>
        </authorList>
    </citation>
    <scope>NUCLEOTIDE SEQUENCE [LARGE SCALE GENOMIC DNA]</scope>
    <source>
        <strain evidence="2 4">UMB0139</strain>
    </source>
</reference>
<dbReference type="GeneID" id="92903307"/>
<reference evidence="3" key="2">
    <citation type="submission" date="2016-01" db="EMBL/GenBank/DDBJ databases">
        <title>Six Aerococcus type strain genome sequencing and assembly using PacBio and Illumina Hiseq.</title>
        <authorList>
            <person name="Carkaci D."/>
            <person name="Dargis R."/>
            <person name="Nielsen X.C."/>
            <person name="Skovgaard O."/>
            <person name="Fuursted K."/>
            <person name="Christensen J.J."/>
        </authorList>
    </citation>
    <scope>NUCLEOTIDE SEQUENCE [LARGE SCALE GENOMIC DNA]</scope>
    <source>
        <strain evidence="3">CCUG43001</strain>
    </source>
</reference>
<evidence type="ECO:0000313" key="2">
    <source>
        <dbReference type="EMBL" id="PKZ22137.1"/>
    </source>
</evidence>
<dbReference type="OrthoDB" id="2135792at2"/>
<gene>
    <name evidence="1" type="ORF">AWM72_04380</name>
    <name evidence="2" type="ORF">CYJ28_03195</name>
</gene>
<proteinExistence type="predicted"/>
<accession>A0A109RD62</accession>
<protein>
    <submittedName>
        <fullName evidence="1">Uncharacterized protein</fullName>
    </submittedName>
</protein>
<dbReference type="Proteomes" id="UP000234239">
    <property type="component" value="Unassembled WGS sequence"/>
</dbReference>
<organism evidence="1 3">
    <name type="scientific">Aerococcus sanguinicola</name>
    <dbReference type="NCBI Taxonomy" id="119206"/>
    <lineage>
        <taxon>Bacteria</taxon>
        <taxon>Bacillati</taxon>
        <taxon>Bacillota</taxon>
        <taxon>Bacilli</taxon>
        <taxon>Lactobacillales</taxon>
        <taxon>Aerococcaceae</taxon>
        <taxon>Aerococcus</taxon>
    </lineage>
</organism>
<dbReference type="EMBL" id="CP014160">
    <property type="protein sequence ID" value="AMB94046.1"/>
    <property type="molecule type" value="Genomic_DNA"/>
</dbReference>
<dbReference type="Proteomes" id="UP000069912">
    <property type="component" value="Chromosome"/>
</dbReference>